<dbReference type="eggNOG" id="KOG2820">
    <property type="taxonomic scope" value="Eukaryota"/>
</dbReference>
<organism evidence="7 8">
    <name type="scientific">Eutypa lata (strain UCR-EL1)</name>
    <name type="common">Grapevine dieback disease fungus</name>
    <name type="synonym">Eutypa armeniacae</name>
    <dbReference type="NCBI Taxonomy" id="1287681"/>
    <lineage>
        <taxon>Eukaryota</taxon>
        <taxon>Fungi</taxon>
        <taxon>Dikarya</taxon>
        <taxon>Ascomycota</taxon>
        <taxon>Pezizomycotina</taxon>
        <taxon>Sordariomycetes</taxon>
        <taxon>Xylariomycetidae</taxon>
        <taxon>Xylariales</taxon>
        <taxon>Diatrypaceae</taxon>
        <taxon>Eutypa</taxon>
    </lineage>
</organism>
<sequence length="427" mass="47241">MEKSSFVIVGAGIFGVSTAFHLSRSFPQAKITLIDRKTPNQAAASSDLNKVVRADYDDIVYMQLGLEAQESWRTDPLFKPWYHESGLIMAEPRGVGRKAYDNFRKLGHTDIGEMLSPAEVARRFPVFQNANWGGVGDCLYNPTSGWAEADEALAGLVQAAVDRGVEFKTGTVQKLAFADSRECCGVLLAVDGANKTELVAADTTVLCVGAYTAQLLADSAPDWDELQAGERIVAVGAVQCTASYPEEEEEKLKDAPFLFLDFPHTEGEVIPAHKGLLKFNSDKSFTNLVYHDGLKMNISIPPSKPSQMTFGQDVPESLKEAARKVVENTYGKSIRGLQIESYRMCWDAMSPDQDWVIDYHPKCKNLFVGSAGSFHAWKFMPIIGKYMVQGLRRTLGDEMTRKWAWDRETTGTSACSHYAPSHDLKDL</sequence>
<dbReference type="EMBL" id="KB705382">
    <property type="protein sequence ID" value="EMR72781.1"/>
    <property type="molecule type" value="Genomic_DNA"/>
</dbReference>
<dbReference type="OMA" id="QDFIICA"/>
<proteinExistence type="inferred from homology"/>
<dbReference type="KEGG" id="ela:UCREL1_163"/>
<dbReference type="Gene3D" id="3.30.9.10">
    <property type="entry name" value="D-Amino Acid Oxidase, subunit A, domain 2"/>
    <property type="match status" value="1"/>
</dbReference>
<dbReference type="InterPro" id="IPR045170">
    <property type="entry name" value="MTOX"/>
</dbReference>
<evidence type="ECO:0000256" key="3">
    <source>
        <dbReference type="ARBA" id="ARBA00022630"/>
    </source>
</evidence>
<dbReference type="InterPro" id="IPR006076">
    <property type="entry name" value="FAD-dep_OxRdtase"/>
</dbReference>
<reference evidence="8" key="1">
    <citation type="journal article" date="2013" name="Genome Announc.">
        <title>Draft genome sequence of the grapevine dieback fungus Eutypa lata UCR-EL1.</title>
        <authorList>
            <person name="Blanco-Ulate B."/>
            <person name="Rolshausen P.E."/>
            <person name="Cantu D."/>
        </authorList>
    </citation>
    <scope>NUCLEOTIDE SEQUENCE [LARGE SCALE GENOMIC DNA]</scope>
    <source>
        <strain evidence="8">UCR-EL1</strain>
    </source>
</reference>
<accession>M7TS50</accession>
<evidence type="ECO:0000313" key="8">
    <source>
        <dbReference type="Proteomes" id="UP000012174"/>
    </source>
</evidence>
<keyword evidence="8" id="KW-1185">Reference proteome</keyword>
<dbReference type="STRING" id="1287681.M7TS50"/>
<keyword evidence="3" id="KW-0285">Flavoprotein</keyword>
<dbReference type="Pfam" id="PF01266">
    <property type="entry name" value="DAO"/>
    <property type="match status" value="1"/>
</dbReference>
<comment type="similarity">
    <text evidence="2">Belongs to the MSOX/MTOX family.</text>
</comment>
<keyword evidence="4" id="KW-0274">FAD</keyword>
<evidence type="ECO:0000256" key="2">
    <source>
        <dbReference type="ARBA" id="ARBA00010989"/>
    </source>
</evidence>
<dbReference type="Proteomes" id="UP000012174">
    <property type="component" value="Unassembled WGS sequence"/>
</dbReference>
<protein>
    <submittedName>
        <fullName evidence="7">Putative sarcosine oxidase protein</fullName>
    </submittedName>
</protein>
<comment type="cofactor">
    <cofactor evidence="1">
        <name>FAD</name>
        <dbReference type="ChEBI" id="CHEBI:57692"/>
    </cofactor>
</comment>
<gene>
    <name evidence="7" type="ORF">UCREL1_163</name>
</gene>
<name>M7TS50_EUTLA</name>
<evidence type="ECO:0000259" key="6">
    <source>
        <dbReference type="Pfam" id="PF01266"/>
    </source>
</evidence>
<dbReference type="GO" id="GO:0051698">
    <property type="term" value="F:saccharopine oxidase activity"/>
    <property type="evidence" value="ECO:0007669"/>
    <property type="project" value="TreeGrafter"/>
</dbReference>
<dbReference type="GO" id="GO:0050660">
    <property type="term" value="F:flavin adenine dinucleotide binding"/>
    <property type="evidence" value="ECO:0007669"/>
    <property type="project" value="InterPro"/>
</dbReference>
<dbReference type="GO" id="GO:0008115">
    <property type="term" value="F:sarcosine oxidase activity"/>
    <property type="evidence" value="ECO:0007669"/>
    <property type="project" value="TreeGrafter"/>
</dbReference>
<dbReference type="OrthoDB" id="2219495at2759"/>
<evidence type="ECO:0000313" key="7">
    <source>
        <dbReference type="EMBL" id="EMR72781.1"/>
    </source>
</evidence>
<dbReference type="InterPro" id="IPR036188">
    <property type="entry name" value="FAD/NAD-bd_sf"/>
</dbReference>
<evidence type="ECO:0000256" key="1">
    <source>
        <dbReference type="ARBA" id="ARBA00001974"/>
    </source>
</evidence>
<dbReference type="PANTHER" id="PTHR10961">
    <property type="entry name" value="PEROXISOMAL SARCOSINE OXIDASE"/>
    <property type="match status" value="1"/>
</dbReference>
<dbReference type="PANTHER" id="PTHR10961:SF37">
    <property type="entry name" value="FAD DEPENDENT OXIDOREDUCTASE DOMAIN-CONTAINING PROTEIN"/>
    <property type="match status" value="1"/>
</dbReference>
<dbReference type="HOGENOM" id="CLU_007884_0_2_1"/>
<evidence type="ECO:0000256" key="4">
    <source>
        <dbReference type="ARBA" id="ARBA00022827"/>
    </source>
</evidence>
<dbReference type="Gene3D" id="3.50.50.60">
    <property type="entry name" value="FAD/NAD(P)-binding domain"/>
    <property type="match status" value="1"/>
</dbReference>
<dbReference type="SUPFAM" id="SSF51905">
    <property type="entry name" value="FAD/NAD(P)-binding domain"/>
    <property type="match status" value="1"/>
</dbReference>
<feature type="domain" description="FAD dependent oxidoreductase" evidence="6">
    <location>
        <begin position="6"/>
        <end position="388"/>
    </location>
</feature>
<keyword evidence="5" id="KW-0560">Oxidoreductase</keyword>
<dbReference type="AlphaFoldDB" id="M7TS50"/>
<evidence type="ECO:0000256" key="5">
    <source>
        <dbReference type="ARBA" id="ARBA00023002"/>
    </source>
</evidence>